<dbReference type="CDD" id="cd01449">
    <property type="entry name" value="TST_Repeat_2"/>
    <property type="match status" value="1"/>
</dbReference>
<protein>
    <submittedName>
        <fullName evidence="4">Thiosulfate/3-mercaptopyruvate sulfurtransferase</fullName>
    </submittedName>
</protein>
<keyword evidence="2" id="KW-0677">Repeat</keyword>
<evidence type="ECO:0000259" key="3">
    <source>
        <dbReference type="PROSITE" id="PS50206"/>
    </source>
</evidence>
<evidence type="ECO:0000313" key="4">
    <source>
        <dbReference type="EMBL" id="SFW66655.1"/>
    </source>
</evidence>
<dbReference type="Pfam" id="PF00581">
    <property type="entry name" value="Rhodanese"/>
    <property type="match status" value="2"/>
</dbReference>
<evidence type="ECO:0000256" key="2">
    <source>
        <dbReference type="ARBA" id="ARBA00022737"/>
    </source>
</evidence>
<keyword evidence="4" id="KW-0670">Pyruvate</keyword>
<evidence type="ECO:0000256" key="1">
    <source>
        <dbReference type="ARBA" id="ARBA00022679"/>
    </source>
</evidence>
<reference evidence="4 5" key="1">
    <citation type="submission" date="2016-11" db="EMBL/GenBank/DDBJ databases">
        <authorList>
            <person name="Jaros S."/>
            <person name="Januszkiewicz K."/>
            <person name="Wedrychowicz H."/>
        </authorList>
    </citation>
    <scope>NUCLEOTIDE SEQUENCE [LARGE SCALE GENOMIC DNA]</scope>
    <source>
        <strain evidence="4 5">CGMCC 1.12145</strain>
    </source>
</reference>
<dbReference type="InterPro" id="IPR001763">
    <property type="entry name" value="Rhodanese-like_dom"/>
</dbReference>
<dbReference type="SUPFAM" id="SSF52821">
    <property type="entry name" value="Rhodanese/Cell cycle control phosphatase"/>
    <property type="match status" value="2"/>
</dbReference>
<dbReference type="CDD" id="cd01448">
    <property type="entry name" value="TST_Repeat_1"/>
    <property type="match status" value="1"/>
</dbReference>
<dbReference type="Gene3D" id="3.40.250.10">
    <property type="entry name" value="Rhodanese-like domain"/>
    <property type="match status" value="2"/>
</dbReference>
<dbReference type="GO" id="GO:0004792">
    <property type="term" value="F:thiosulfate-cyanide sulfurtransferase activity"/>
    <property type="evidence" value="ECO:0007669"/>
    <property type="project" value="TreeGrafter"/>
</dbReference>
<dbReference type="OrthoDB" id="9770030at2"/>
<sequence length="275" mass="29644">MIAVIQPEELIAIQDPGLVLIDVSNGKDASGNYLRKHLQGALFADLNTQLASLGHTASEGGRHPLPSPAKFSRTLGSLGITPGSHVVLYDDKGGSNAAARFWWMLRAAGHTRVQVLDGGLQEAEKTGIPVQSGTAPVPQQTVYSVTEWLWPVAGTEAVEAASQNEEACIIDVRDRDRYLGITEPLDPVAGHIPSAINMPFRDNLQPHGRFKPPEELKALYRPVFAHYHPSDIIVHCGSGVTACHTLLAMDYAGLPLPKLYPGSWSAWCHSGKPVV</sequence>
<feature type="domain" description="Rhodanese" evidence="3">
    <location>
        <begin position="14"/>
        <end position="132"/>
    </location>
</feature>
<dbReference type="SMART" id="SM00450">
    <property type="entry name" value="RHOD"/>
    <property type="match status" value="2"/>
</dbReference>
<keyword evidence="1 4" id="KW-0808">Transferase</keyword>
<name>A0A1K1R3C9_9FLAO</name>
<dbReference type="Proteomes" id="UP000182248">
    <property type="component" value="Unassembled WGS sequence"/>
</dbReference>
<dbReference type="InterPro" id="IPR045078">
    <property type="entry name" value="TST/MPST-like"/>
</dbReference>
<dbReference type="PANTHER" id="PTHR11364:SF27">
    <property type="entry name" value="SULFURTRANSFERASE"/>
    <property type="match status" value="1"/>
</dbReference>
<dbReference type="AlphaFoldDB" id="A0A1K1R3C9"/>
<dbReference type="STRING" id="1150368.SAMN02927921_03146"/>
<dbReference type="PROSITE" id="PS50206">
    <property type="entry name" value="RHODANESE_3"/>
    <property type="match status" value="2"/>
</dbReference>
<dbReference type="InterPro" id="IPR036873">
    <property type="entry name" value="Rhodanese-like_dom_sf"/>
</dbReference>
<gene>
    <name evidence="4" type="ORF">SAMN02927921_03146</name>
</gene>
<proteinExistence type="predicted"/>
<organism evidence="4 5">
    <name type="scientific">Sinomicrobium oceani</name>
    <dbReference type="NCBI Taxonomy" id="1150368"/>
    <lineage>
        <taxon>Bacteria</taxon>
        <taxon>Pseudomonadati</taxon>
        <taxon>Bacteroidota</taxon>
        <taxon>Flavobacteriia</taxon>
        <taxon>Flavobacteriales</taxon>
        <taxon>Flavobacteriaceae</taxon>
        <taxon>Sinomicrobium</taxon>
    </lineage>
</organism>
<dbReference type="PANTHER" id="PTHR11364">
    <property type="entry name" value="THIOSULFATE SULFERTANSFERASE"/>
    <property type="match status" value="1"/>
</dbReference>
<dbReference type="EMBL" id="FPJE01000018">
    <property type="protein sequence ID" value="SFW66655.1"/>
    <property type="molecule type" value="Genomic_DNA"/>
</dbReference>
<feature type="domain" description="Rhodanese" evidence="3">
    <location>
        <begin position="163"/>
        <end position="269"/>
    </location>
</feature>
<accession>A0A1K1R3C9</accession>
<keyword evidence="5" id="KW-1185">Reference proteome</keyword>
<evidence type="ECO:0000313" key="5">
    <source>
        <dbReference type="Proteomes" id="UP000182248"/>
    </source>
</evidence>
<dbReference type="RefSeq" id="WP_072318335.1">
    <property type="nucleotide sequence ID" value="NZ_FPJE01000018.1"/>
</dbReference>